<name>A0A1Z4VN49_9GAMM</name>
<evidence type="ECO:0000313" key="2">
    <source>
        <dbReference type="Proteomes" id="UP000218765"/>
    </source>
</evidence>
<evidence type="ECO:0000313" key="1">
    <source>
        <dbReference type="EMBL" id="BAZ93056.1"/>
    </source>
</evidence>
<dbReference type="KEGG" id="ttc:FOKN1_0654"/>
<reference evidence="1 2" key="1">
    <citation type="submission" date="2017-05" db="EMBL/GenBank/DDBJ databases">
        <title>Thiocyanate degradation by Thiohalobacter thiocyanaticus FOKN1.</title>
        <authorList>
            <person name="Oshiki M."/>
            <person name="Fukushima T."/>
            <person name="Kawano S."/>
            <person name="Nakagawa J."/>
        </authorList>
    </citation>
    <scope>NUCLEOTIDE SEQUENCE [LARGE SCALE GENOMIC DNA]</scope>
    <source>
        <strain evidence="1 2">FOKN1</strain>
    </source>
</reference>
<sequence length="378" mass="42858">MRASATIRAHRSRLHAGSGPLLAGACLALSALGIAPPVSAERYNNGFAQIPLDIQVEARRPPTCHEGPCNAMKHGRLTVNPQDGLIYWHGGDFGYAGPAGSEYPHFLHSARQEIFSYDIRTGEWRLVMPYCTPDNFTFGHPDQHGWVWDSRRGHFWALPGQQRYFGTDCDGLDKQVMGFDPQTGKWHLRKDQDPPPRTVEFAVYDAGTDKVYLLGPRGGNVLVWDPQTHEWAQLRGSMRSRRHAVYAALAGRSIYSVDFRNNSLIAFDIDRQRIRDVAALPWDAPACPHPQAREWIYTLHLAHLEALLVYDWGCSKSAWLYWLEHEAWQPIDIGAADGRHLVYHPATEQILIMGDSGDYQHDFDNDDATPYIVRIKRR</sequence>
<dbReference type="EMBL" id="AP018052">
    <property type="protein sequence ID" value="BAZ93056.1"/>
    <property type="molecule type" value="Genomic_DNA"/>
</dbReference>
<gene>
    <name evidence="1" type="ORF">FOKN1_0654</name>
</gene>
<dbReference type="Gene3D" id="2.120.10.80">
    <property type="entry name" value="Kelch-type beta propeller"/>
    <property type="match status" value="1"/>
</dbReference>
<proteinExistence type="predicted"/>
<protein>
    <submittedName>
        <fullName evidence="1">Arylsulfatase</fullName>
    </submittedName>
</protein>
<keyword evidence="2" id="KW-1185">Reference proteome</keyword>
<dbReference type="OrthoDB" id="246387at2"/>
<dbReference type="SUPFAM" id="SSF50965">
    <property type="entry name" value="Galactose oxidase, central domain"/>
    <property type="match status" value="1"/>
</dbReference>
<accession>A0A1Z4VN49</accession>
<dbReference type="InterPro" id="IPR015915">
    <property type="entry name" value="Kelch-typ_b-propeller"/>
</dbReference>
<organism evidence="1 2">
    <name type="scientific">Thiohalobacter thiocyanaticus</name>
    <dbReference type="NCBI Taxonomy" id="585455"/>
    <lineage>
        <taxon>Bacteria</taxon>
        <taxon>Pseudomonadati</taxon>
        <taxon>Pseudomonadota</taxon>
        <taxon>Gammaproteobacteria</taxon>
        <taxon>Thiohalobacterales</taxon>
        <taxon>Thiohalobacteraceae</taxon>
        <taxon>Thiohalobacter</taxon>
    </lineage>
</organism>
<dbReference type="RefSeq" id="WP_096364710.1">
    <property type="nucleotide sequence ID" value="NZ_AP018052.1"/>
</dbReference>
<dbReference type="AlphaFoldDB" id="A0A1Z4VN49"/>
<dbReference type="InterPro" id="IPR011043">
    <property type="entry name" value="Gal_Oxase/kelch_b-propeller"/>
</dbReference>
<dbReference type="Proteomes" id="UP000218765">
    <property type="component" value="Chromosome"/>
</dbReference>
<dbReference type="PROSITE" id="PS51257">
    <property type="entry name" value="PROKAR_LIPOPROTEIN"/>
    <property type="match status" value="1"/>
</dbReference>